<organism evidence="2 3">
    <name type="scientific">Xanthoceras sorbifolium</name>
    <dbReference type="NCBI Taxonomy" id="99658"/>
    <lineage>
        <taxon>Eukaryota</taxon>
        <taxon>Viridiplantae</taxon>
        <taxon>Streptophyta</taxon>
        <taxon>Embryophyta</taxon>
        <taxon>Tracheophyta</taxon>
        <taxon>Spermatophyta</taxon>
        <taxon>Magnoliopsida</taxon>
        <taxon>eudicotyledons</taxon>
        <taxon>Gunneridae</taxon>
        <taxon>Pentapetalae</taxon>
        <taxon>rosids</taxon>
        <taxon>malvids</taxon>
        <taxon>Sapindales</taxon>
        <taxon>Sapindaceae</taxon>
        <taxon>Xanthoceroideae</taxon>
        <taxon>Xanthoceras</taxon>
    </lineage>
</organism>
<reference evidence="2 3" key="1">
    <citation type="submission" date="2021-02" db="EMBL/GenBank/DDBJ databases">
        <title>Plant Genome Project.</title>
        <authorList>
            <person name="Zhang R.-G."/>
        </authorList>
    </citation>
    <scope>NUCLEOTIDE SEQUENCE [LARGE SCALE GENOMIC DNA]</scope>
    <source>
        <tissue evidence="2">Leaves</tissue>
    </source>
</reference>
<evidence type="ECO:0000313" key="2">
    <source>
        <dbReference type="EMBL" id="KAH7522932.1"/>
    </source>
</evidence>
<dbReference type="EMBL" id="JAFEMO010000176">
    <property type="protein sequence ID" value="KAH7522932.1"/>
    <property type="molecule type" value="Genomic_DNA"/>
</dbReference>
<keyword evidence="3" id="KW-1185">Reference proteome</keyword>
<feature type="region of interest" description="Disordered" evidence="1">
    <location>
        <begin position="420"/>
        <end position="443"/>
    </location>
</feature>
<evidence type="ECO:0000256" key="1">
    <source>
        <dbReference type="SAM" id="MobiDB-lite"/>
    </source>
</evidence>
<dbReference type="Proteomes" id="UP000827721">
    <property type="component" value="Unassembled WGS sequence"/>
</dbReference>
<evidence type="ECO:0008006" key="4">
    <source>
        <dbReference type="Google" id="ProtNLM"/>
    </source>
</evidence>
<feature type="compositionally biased region" description="Polar residues" evidence="1">
    <location>
        <begin position="185"/>
        <end position="196"/>
    </location>
</feature>
<proteinExistence type="predicted"/>
<feature type="region of interest" description="Disordered" evidence="1">
    <location>
        <begin position="185"/>
        <end position="207"/>
    </location>
</feature>
<gene>
    <name evidence="2" type="ORF">JRO89_XSUnG0086500</name>
</gene>
<protein>
    <recommendedName>
        <fullName evidence="4">LAZY1</fullName>
    </recommendedName>
</protein>
<dbReference type="PANTHER" id="PTHR34959">
    <property type="entry name" value="PROTEIN LAZY 1"/>
    <property type="match status" value="1"/>
</dbReference>
<accession>A0ABQ8GYX3</accession>
<name>A0ABQ8GYX3_9ROSI</name>
<dbReference type="InterPro" id="IPR038928">
    <property type="entry name" value="LAZY1"/>
</dbReference>
<comment type="caution">
    <text evidence="2">The sequence shown here is derived from an EMBL/GenBank/DDBJ whole genome shotgun (WGS) entry which is preliminary data.</text>
</comment>
<sequence>MLGCSDDTGLAQSGNVKAGWDLNKAVSEYGKSSIDDRFKKFVDRMNASKGSLEEGGDYCTNVTVVGSADDKPSLDLSGDLSVVHQGVRNEVIGEISRKAASTKTGGDYTSPVVIAEISPSHYHGHTSGSANSFLFSPISIGVLIPINTLISGNHCNCLTAQSTQDNQGYNSKPSFDSICGSLSSKLPKQESENSISEIEPKGGNESFDEQSSMVISELFHGFLAIGTLGSEPVLSEPATPTFVMSAENRTEEKTEVTEYDLKLINNELEKFLEAEAEEERSNESSKRNSYVSIVTLSEKPLEGANAVDYGKMQVCPLQGYLFGSSIELPETLIEIKKEKASLAELFHRTNIIEEHFTEKSRKEEMPAKRTHKSVKHLVKKMLSMFHASSRSSTPSDNGSVSSKKRLNKVIQMFHRKIHPQKTAAGKEFAKSQKSTTTITPCDGGNISGGLMHLDKDRRNFPQESKSNGWTQYCKNNKMLLQDGLSCSTSSGNKEHWIKTDADCKY</sequence>
<evidence type="ECO:0000313" key="3">
    <source>
        <dbReference type="Proteomes" id="UP000827721"/>
    </source>
</evidence>
<dbReference type="PANTHER" id="PTHR34959:SF4">
    <property type="entry name" value="PROTEIN LAZY 1"/>
    <property type="match status" value="1"/>
</dbReference>